<organism evidence="4 5">
    <name type="scientific">Gemmatirosa kalamazoonensis</name>
    <dbReference type="NCBI Taxonomy" id="861299"/>
    <lineage>
        <taxon>Bacteria</taxon>
        <taxon>Pseudomonadati</taxon>
        <taxon>Gemmatimonadota</taxon>
        <taxon>Gemmatimonadia</taxon>
        <taxon>Gemmatimonadales</taxon>
        <taxon>Gemmatimonadaceae</taxon>
        <taxon>Gemmatirosa</taxon>
    </lineage>
</organism>
<dbReference type="eggNOG" id="COG3533">
    <property type="taxonomic scope" value="Bacteria"/>
</dbReference>
<dbReference type="HOGENOM" id="CLU_016354_0_0_0"/>
<dbReference type="GO" id="GO:0005975">
    <property type="term" value="P:carbohydrate metabolic process"/>
    <property type="evidence" value="ECO:0007669"/>
    <property type="project" value="InterPro"/>
</dbReference>
<protein>
    <submittedName>
        <fullName evidence="4">Uncharacterized protein</fullName>
    </submittedName>
</protein>
<feature type="compositionally biased region" description="Low complexity" evidence="1">
    <location>
        <begin position="37"/>
        <end position="50"/>
    </location>
</feature>
<name>W0RSD4_9BACT</name>
<feature type="region of interest" description="Disordered" evidence="1">
    <location>
        <begin position="37"/>
        <end position="65"/>
    </location>
</feature>
<dbReference type="PANTHER" id="PTHR31151">
    <property type="entry name" value="PROLINE-TRNA LIGASE (DUF1680)"/>
    <property type="match status" value="1"/>
</dbReference>
<dbReference type="InParanoid" id="W0RSD4"/>
<evidence type="ECO:0000256" key="1">
    <source>
        <dbReference type="SAM" id="MobiDB-lite"/>
    </source>
</evidence>
<accession>W0RSD4</accession>
<keyword evidence="4" id="KW-0614">Plasmid</keyword>
<gene>
    <name evidence="4" type="ORF">J421_5842</name>
</gene>
<keyword evidence="5" id="KW-1185">Reference proteome</keyword>
<evidence type="ECO:0000259" key="2">
    <source>
        <dbReference type="Pfam" id="PF07944"/>
    </source>
</evidence>
<evidence type="ECO:0000313" key="5">
    <source>
        <dbReference type="Proteomes" id="UP000019151"/>
    </source>
</evidence>
<feature type="domain" description="Non-reducing end beta-L-arabinofuranosidase-like GH127 catalytic" evidence="2">
    <location>
        <begin position="132"/>
        <end position="441"/>
    </location>
</feature>
<feature type="domain" description="Non-reducing end beta-L-arabinofuranosidase-like GH127 middle" evidence="3">
    <location>
        <begin position="453"/>
        <end position="549"/>
    </location>
</feature>
<dbReference type="InterPro" id="IPR008928">
    <property type="entry name" value="6-hairpin_glycosidase_sf"/>
</dbReference>
<dbReference type="InterPro" id="IPR006311">
    <property type="entry name" value="TAT_signal"/>
</dbReference>
<evidence type="ECO:0000259" key="3">
    <source>
        <dbReference type="Pfam" id="PF20736"/>
    </source>
</evidence>
<dbReference type="InterPro" id="IPR012878">
    <property type="entry name" value="Beta-AFase-like_GH127_cat"/>
</dbReference>
<sequence length="707" mass="79991">MTMDRRRFVGTLAGAGLAPLMPVAPLTPLTPLARGGTADSVGSVDGVSSVRHPPTTTRNRHYPSNRAPLLPERFVKLPVGSVTPRGWLRRQLELQRDGLTGHLGEISIWLSKQDNAWLSKDGKGKHGWEELPYWLKGYANIGYVLNDAAMIREATFWLDAVLENQRASGDFGPDVYKGQGRRTPSRDLWTNMPMLFCLQSYHERSNDPRVLALMQRYFAWQRTIPDEQFLKDYWENSRGGDNLYSVHWLYNRTGDASLLELAEKIHRNTADWRQKGKLPNWHNVNIAQSFREPATWWLQSHDQRDVNATYDDFDLVRELYGQVPGGMFGADENARPGYDDPRQAIETCGMVEQMTSNALLLRFTGDARWAEHTEDVAFNMFPAAFTADYRALRYLTAPNMVVSDGRDHHPGIDNDGPFLMMNPFSSRCCQHNHSAGWVYFAEHSWTATPDDGLAAQLYGENEVRARVGDGVDVRLVSNTRYPFEEQVRLTVHAPRAVAFPLYLRVPRWCRAAALHINGERVSAAARPGEYLRVARRWRDGDRLTLDLPMELAVREWRKNKNSVSVDYGPLTFSLAIAERYERRSSTETAQHDARWQEGADASQWPAFEIQPASPWNYALALDDADPRRSFTVVRKPWPADDNPFAGGHAPIELRAAARPLPEWGLDEHGLCAVLPQSPVSSAQPVERVTLVPMGSARLRVSAFPRLA</sequence>
<dbReference type="PANTHER" id="PTHR31151:SF0">
    <property type="entry name" value="PROLINE-TRNA LIGASE (DUF1680)"/>
    <property type="match status" value="1"/>
</dbReference>
<dbReference type="AlphaFoldDB" id="W0RSD4"/>
<reference evidence="4 5" key="1">
    <citation type="journal article" date="2014" name="Genome Announc.">
        <title>Genome Sequence and Methylome of Soil Bacterium Gemmatirosa kalamazoonensis KBS708T, a Member of the Rarely Cultivated Gemmatimonadetes Phylum.</title>
        <authorList>
            <person name="Debruyn J.M."/>
            <person name="Radosevich M."/>
            <person name="Wommack K.E."/>
            <person name="Polson S.W."/>
            <person name="Hauser L.J."/>
            <person name="Fawaz M.N."/>
            <person name="Korlach J."/>
            <person name="Tsai Y.C."/>
        </authorList>
    </citation>
    <scope>NUCLEOTIDE SEQUENCE [LARGE SCALE GENOMIC DNA]</scope>
    <source>
        <strain evidence="4 5">KBS708</strain>
        <plasmid evidence="5">Plasmid 2</plasmid>
    </source>
</reference>
<evidence type="ECO:0000313" key="4">
    <source>
        <dbReference type="EMBL" id="AHG93377.1"/>
    </source>
</evidence>
<dbReference type="PATRIC" id="fig|861299.3.peg.5888"/>
<dbReference type="Pfam" id="PF07944">
    <property type="entry name" value="Beta-AFase-like_GH127_cat"/>
    <property type="match status" value="1"/>
</dbReference>
<dbReference type="KEGG" id="gba:J421_5842"/>
<dbReference type="Pfam" id="PF20736">
    <property type="entry name" value="Glyco_hydro127M"/>
    <property type="match status" value="1"/>
</dbReference>
<dbReference type="InterPro" id="IPR049046">
    <property type="entry name" value="Beta-AFase-like_GH127_middle"/>
</dbReference>
<dbReference type="SUPFAM" id="SSF48208">
    <property type="entry name" value="Six-hairpin glycosidases"/>
    <property type="match status" value="1"/>
</dbReference>
<dbReference type="EMBL" id="CP007130">
    <property type="protein sequence ID" value="AHG93377.1"/>
    <property type="molecule type" value="Genomic_DNA"/>
</dbReference>
<proteinExistence type="predicted"/>
<geneLocation type="plasmid" evidence="4 5">
    <name>2</name>
</geneLocation>
<dbReference type="PROSITE" id="PS51318">
    <property type="entry name" value="TAT"/>
    <property type="match status" value="1"/>
</dbReference>
<dbReference type="Proteomes" id="UP000019151">
    <property type="component" value="Plasmid 2"/>
</dbReference>